<dbReference type="Pfam" id="PF04519">
    <property type="entry name" value="Bactofilin"/>
    <property type="match status" value="1"/>
</dbReference>
<organism evidence="2 3">
    <name type="scientific">Humisphaera borealis</name>
    <dbReference type="NCBI Taxonomy" id="2807512"/>
    <lineage>
        <taxon>Bacteria</taxon>
        <taxon>Pseudomonadati</taxon>
        <taxon>Planctomycetota</taxon>
        <taxon>Phycisphaerae</taxon>
        <taxon>Tepidisphaerales</taxon>
        <taxon>Tepidisphaeraceae</taxon>
        <taxon>Humisphaera</taxon>
    </lineage>
</organism>
<proteinExistence type="predicted"/>
<dbReference type="AlphaFoldDB" id="A0A7M2WYG9"/>
<feature type="compositionally biased region" description="Acidic residues" evidence="1">
    <location>
        <begin position="157"/>
        <end position="167"/>
    </location>
</feature>
<reference evidence="2 3" key="1">
    <citation type="submission" date="2020-10" db="EMBL/GenBank/DDBJ databases">
        <title>Wide distribution of Phycisphaera-like planctomycetes from WD2101 soil group in peatlands and genome analysis of the first cultivated representative.</title>
        <authorList>
            <person name="Dedysh S.N."/>
            <person name="Beletsky A.V."/>
            <person name="Ivanova A."/>
            <person name="Kulichevskaya I.S."/>
            <person name="Suzina N.E."/>
            <person name="Philippov D.A."/>
            <person name="Rakitin A.L."/>
            <person name="Mardanov A.V."/>
            <person name="Ravin N.V."/>
        </authorList>
    </citation>
    <scope>NUCLEOTIDE SEQUENCE [LARGE SCALE GENOMIC DNA]</scope>
    <source>
        <strain evidence="2 3">M1803</strain>
    </source>
</reference>
<dbReference type="EMBL" id="CP063458">
    <property type="protein sequence ID" value="QOV90515.1"/>
    <property type="molecule type" value="Genomic_DNA"/>
</dbReference>
<gene>
    <name evidence="2" type="ORF">IPV69_03875</name>
</gene>
<feature type="compositionally biased region" description="Pro residues" evidence="1">
    <location>
        <begin position="138"/>
        <end position="156"/>
    </location>
</feature>
<evidence type="ECO:0000313" key="3">
    <source>
        <dbReference type="Proteomes" id="UP000593765"/>
    </source>
</evidence>
<accession>A0A7M2WYG9</accession>
<feature type="region of interest" description="Disordered" evidence="1">
    <location>
        <begin position="131"/>
        <end position="167"/>
    </location>
</feature>
<dbReference type="KEGG" id="hbs:IPV69_03875"/>
<dbReference type="Proteomes" id="UP000593765">
    <property type="component" value="Chromosome"/>
</dbReference>
<name>A0A7M2WYG9_9BACT</name>
<dbReference type="InterPro" id="IPR007607">
    <property type="entry name" value="BacA/B"/>
</dbReference>
<keyword evidence="3" id="KW-1185">Reference proteome</keyword>
<dbReference type="RefSeq" id="WP_206293603.1">
    <property type="nucleotide sequence ID" value="NZ_CP063458.1"/>
</dbReference>
<evidence type="ECO:0000256" key="1">
    <source>
        <dbReference type="SAM" id="MobiDB-lite"/>
    </source>
</evidence>
<evidence type="ECO:0000313" key="2">
    <source>
        <dbReference type="EMBL" id="QOV90515.1"/>
    </source>
</evidence>
<sequence>MPPDPPNRPAVETVTIACLHCGKLQEVPRKAQTVTCKHCYKRLELQDVVIPKYEARRAIETLGIVTIEKKGQVIADRIHCGGLIVRGKVKAEITSRGPILVGPEADVIGNVTAPTMAIGAGAVLNGHYEVGRVRATTPPEPTSPEPTSPDPGPQEPTPDEGPIDPEA</sequence>
<protein>
    <submittedName>
        <fullName evidence="2">Polymer-forming cytoskeletal protein</fullName>
    </submittedName>
</protein>